<dbReference type="RefSeq" id="WP_166529843.1">
    <property type="nucleotide sequence ID" value="NZ_JAGSOT010000003.1"/>
</dbReference>
<protein>
    <submittedName>
        <fullName evidence="1">Short-chain dehydrogenase</fullName>
    </submittedName>
</protein>
<proteinExistence type="predicted"/>
<dbReference type="NCBIfam" id="NF006168">
    <property type="entry name" value="PRK08309.1"/>
    <property type="match status" value="1"/>
</dbReference>
<keyword evidence="2" id="KW-1185">Reference proteome</keyword>
<evidence type="ECO:0000313" key="2">
    <source>
        <dbReference type="Proteomes" id="UP000675284"/>
    </source>
</evidence>
<name>A0A941DST4_9BACI</name>
<evidence type="ECO:0000313" key="1">
    <source>
        <dbReference type="EMBL" id="MBR7794726.1"/>
    </source>
</evidence>
<organism evidence="1 2">
    <name type="scientific">Virgibacillus salarius</name>
    <dbReference type="NCBI Taxonomy" id="447199"/>
    <lineage>
        <taxon>Bacteria</taxon>
        <taxon>Bacillati</taxon>
        <taxon>Bacillota</taxon>
        <taxon>Bacilli</taxon>
        <taxon>Bacillales</taxon>
        <taxon>Bacillaceae</taxon>
        <taxon>Virgibacillus</taxon>
    </lineage>
</organism>
<accession>A0A941DST4</accession>
<reference evidence="1" key="1">
    <citation type="submission" date="2021-04" db="EMBL/GenBank/DDBJ databases">
        <title>Isolation and polyphasic classification of algal microorganism.</title>
        <authorList>
            <person name="Wang S."/>
        </authorList>
    </citation>
    <scope>NUCLEOTIDE SEQUENCE</scope>
    <source>
        <strain evidence="1">720a</strain>
    </source>
</reference>
<dbReference type="EMBL" id="JAGSOT010000003">
    <property type="protein sequence ID" value="MBR7794726.1"/>
    <property type="molecule type" value="Genomic_DNA"/>
</dbReference>
<gene>
    <name evidence="1" type="ORF">KCX74_01565</name>
</gene>
<dbReference type="AlphaFoldDB" id="A0A941DST4"/>
<dbReference type="Proteomes" id="UP000675284">
    <property type="component" value="Unassembled WGS sequence"/>
</dbReference>
<sequence>MKHVLVVGGTGMLADVVSWYANQSNYVSVIAREEEKVKRIKHSTKQQKHIYPIYVNYRQIQKLEEQLKTAILMLGPIQQVVAWVRSDAKESIIKVVTDQLSDWQLFHIINSSADSERIKDYLYVPANCQYRQIQLGFKVVSNYSRWLTNQEISQGVIEGIQQERNTMLHIVGQVEPSDK</sequence>
<comment type="caution">
    <text evidence="1">The sequence shown here is derived from an EMBL/GenBank/DDBJ whole genome shotgun (WGS) entry which is preliminary data.</text>
</comment>